<evidence type="ECO:0000313" key="1">
    <source>
        <dbReference type="EMBL" id="TPX13092.1"/>
    </source>
</evidence>
<gene>
    <name evidence="1" type="ORF">E0L32_006518</name>
</gene>
<dbReference type="Proteomes" id="UP000319257">
    <property type="component" value="Unassembled WGS sequence"/>
</dbReference>
<dbReference type="GeneID" id="41973965"/>
<proteinExistence type="predicted"/>
<dbReference type="RefSeq" id="XP_030994803.1">
    <property type="nucleotide sequence ID" value="XM_031141160.1"/>
</dbReference>
<dbReference type="AlphaFoldDB" id="A0A507ASW9"/>
<dbReference type="EMBL" id="SKBQ01000037">
    <property type="protein sequence ID" value="TPX13092.1"/>
    <property type="molecule type" value="Genomic_DNA"/>
</dbReference>
<name>A0A507ASW9_9PEZI</name>
<sequence length="302" mass="31565">MVVTTPVFIQTLINLGPLTTTFTPAPSCATKTDAVSIGIPFPPQDSLVPFGSPPGSCTKPPELGGCVPDGAKMDAQFKDKDPLQFVTTGPEIYYHSPGVACPSGWTTQGAITKQADGKVVNPKGIFTPLPIFNASDPMTRGNNVVPPATALVSALDPGETAAICCPTGGWYMVVGLACMSKLPEDRFPVPTAQCMVVPTDTAGHSSNDGNYIDGKVTTSIVVDGVTHTSAVLLTPTYSGKGTVTEMAWQPGQTDKLAMITVVPGVVLAQTPLSRCGPAALTLVRLAGWRSLSRRRSWLGLRL</sequence>
<dbReference type="InParanoid" id="A0A507ASW9"/>
<dbReference type="OrthoDB" id="5429716at2759"/>
<keyword evidence="2" id="KW-1185">Reference proteome</keyword>
<protein>
    <submittedName>
        <fullName evidence="1">Uncharacterized protein</fullName>
    </submittedName>
</protein>
<reference evidence="1 2" key="1">
    <citation type="submission" date="2019-06" db="EMBL/GenBank/DDBJ databases">
        <title>Draft genome sequence of the filamentous fungus Phialemoniopsis curvata isolated from diesel fuel.</title>
        <authorList>
            <person name="Varaljay V.A."/>
            <person name="Lyon W.J."/>
            <person name="Crouch A.L."/>
            <person name="Drake C.E."/>
            <person name="Hollomon J.M."/>
            <person name="Nadeau L.J."/>
            <person name="Nunn H.S."/>
            <person name="Stevenson B.S."/>
            <person name="Bojanowski C.L."/>
            <person name="Crookes-Goodson W.J."/>
        </authorList>
    </citation>
    <scope>NUCLEOTIDE SEQUENCE [LARGE SCALE GENOMIC DNA]</scope>
    <source>
        <strain evidence="1 2">D216</strain>
    </source>
</reference>
<organism evidence="1 2">
    <name type="scientific">Thyridium curvatum</name>
    <dbReference type="NCBI Taxonomy" id="1093900"/>
    <lineage>
        <taxon>Eukaryota</taxon>
        <taxon>Fungi</taxon>
        <taxon>Dikarya</taxon>
        <taxon>Ascomycota</taxon>
        <taxon>Pezizomycotina</taxon>
        <taxon>Sordariomycetes</taxon>
        <taxon>Sordariomycetidae</taxon>
        <taxon>Thyridiales</taxon>
        <taxon>Thyridiaceae</taxon>
        <taxon>Thyridium</taxon>
    </lineage>
</organism>
<accession>A0A507ASW9</accession>
<evidence type="ECO:0000313" key="2">
    <source>
        <dbReference type="Proteomes" id="UP000319257"/>
    </source>
</evidence>
<comment type="caution">
    <text evidence="1">The sequence shown here is derived from an EMBL/GenBank/DDBJ whole genome shotgun (WGS) entry which is preliminary data.</text>
</comment>